<gene>
    <name evidence="1" type="ORF">O0I10_011650</name>
</gene>
<dbReference type="GO" id="GO:0031146">
    <property type="term" value="P:SCF-dependent proteasomal ubiquitin-dependent protein catabolic process"/>
    <property type="evidence" value="ECO:0007669"/>
    <property type="project" value="TreeGrafter"/>
</dbReference>
<proteinExistence type="predicted"/>
<dbReference type="InterPro" id="IPR011990">
    <property type="entry name" value="TPR-like_helical_dom_sf"/>
</dbReference>
<evidence type="ECO:0000313" key="2">
    <source>
        <dbReference type="Proteomes" id="UP001234581"/>
    </source>
</evidence>
<protein>
    <submittedName>
        <fullName evidence="1">Uncharacterized protein</fullName>
    </submittedName>
</protein>
<dbReference type="Proteomes" id="UP001234581">
    <property type="component" value="Unassembled WGS sequence"/>
</dbReference>
<dbReference type="SUPFAM" id="SSF48452">
    <property type="entry name" value="TPR-like"/>
    <property type="match status" value="1"/>
</dbReference>
<dbReference type="EMBL" id="JARTCD010000096">
    <property type="protein sequence ID" value="KAJ8652705.1"/>
    <property type="molecule type" value="Genomic_DNA"/>
</dbReference>
<accession>A0AAD7UT33</accession>
<dbReference type="SUPFAM" id="SSF52047">
    <property type="entry name" value="RNI-like"/>
    <property type="match status" value="1"/>
</dbReference>
<dbReference type="Gene3D" id="1.25.40.10">
    <property type="entry name" value="Tetratricopeptide repeat domain"/>
    <property type="match status" value="1"/>
</dbReference>
<dbReference type="InterPro" id="IPR032675">
    <property type="entry name" value="LRR_dom_sf"/>
</dbReference>
<organism evidence="1 2">
    <name type="scientific">Lichtheimia ornata</name>
    <dbReference type="NCBI Taxonomy" id="688661"/>
    <lineage>
        <taxon>Eukaryota</taxon>
        <taxon>Fungi</taxon>
        <taxon>Fungi incertae sedis</taxon>
        <taxon>Mucoromycota</taxon>
        <taxon>Mucoromycotina</taxon>
        <taxon>Mucoromycetes</taxon>
        <taxon>Mucorales</taxon>
        <taxon>Lichtheimiaceae</taxon>
        <taxon>Lichtheimia</taxon>
    </lineage>
</organism>
<dbReference type="Gene3D" id="3.80.10.10">
    <property type="entry name" value="Ribonuclease Inhibitor"/>
    <property type="match status" value="2"/>
</dbReference>
<dbReference type="RefSeq" id="XP_058337619.1">
    <property type="nucleotide sequence ID" value="XM_058491614.1"/>
</dbReference>
<dbReference type="PANTHER" id="PTHR13318">
    <property type="entry name" value="PARTNER OF PAIRED, ISOFORM B-RELATED"/>
    <property type="match status" value="1"/>
</dbReference>
<dbReference type="GeneID" id="83219050"/>
<sequence length="689" mass="77754">MTMEDNISWSQLLKHSIVTAEHSNGKNRIAATTETLQQTVQLLVEVLNERAKLLANSAQFEAALRDSAAIRALLPGSGLGYMCMGDVYCQQGHHAAAISIYDQGLQAVPESDPCYQQLQQQRMKAVANNDKRIDFISQLPLDVVITNIVPRMEPAYLESDVLYEPLYVSRSWQESLLQQPKGLWFTFDQDQGVDTFKTGHAQLIRFAPYVQYLEGNLFDVDLDDLFSRAHFSNLKELDLLCRPTTPRLPLIHGLQMIADSLTRLSLFNCPLFQLHEILETCPNLEFLETEHVDAFISLSSSSIYPKMKHLALCSQPERAPTRENMVDILRRFPSLQVLEVMPTPDSSLLPILHKHCPYLQVLYYGTTNFASDPIDVHPNRKGVTLAHLGVYEEDVFMQDHLIAFLYLHSGSLEKMAFEGIIDAENSYWRMENGHVLLQQADYEHDVPPPSRYGCDPTLSQASFNQLTSITFSGPEQALCHEYILWLISNAPNLQSIALNKSYIQHDVASAMINARHLCKLEVFQSWGGDDDEGVKRLLNHHVATMGDGSTLEEVIIHMLHFNMSAAPWITLLCKLKSLKNLKLLVGRSFSKHGIPIMEEIGQGCPALKDLTLGHRLCTLADGLFKPLCKHPNIECLRIEAESLSNDNLMDLCAFNNLQQLQLTLHVIVADDKLEMLRNHIPKVIVIDDI</sequence>
<evidence type="ECO:0000313" key="1">
    <source>
        <dbReference type="EMBL" id="KAJ8652705.1"/>
    </source>
</evidence>
<name>A0AAD7UT33_9FUNG</name>
<reference evidence="1 2" key="1">
    <citation type="submission" date="2023-03" db="EMBL/GenBank/DDBJ databases">
        <title>Genome sequence of Lichtheimia ornata CBS 291.66.</title>
        <authorList>
            <person name="Mohabir J.T."/>
            <person name="Shea T.P."/>
            <person name="Kurbessoian T."/>
            <person name="Berby B."/>
            <person name="Fontaine J."/>
            <person name="Livny J."/>
            <person name="Gnirke A."/>
            <person name="Stajich J.E."/>
            <person name="Cuomo C.A."/>
        </authorList>
    </citation>
    <scope>NUCLEOTIDE SEQUENCE [LARGE SCALE GENOMIC DNA]</scope>
    <source>
        <strain evidence="1">CBS 291.66</strain>
    </source>
</reference>
<dbReference type="AlphaFoldDB" id="A0AAD7UT33"/>
<keyword evidence="2" id="KW-1185">Reference proteome</keyword>
<dbReference type="PANTHER" id="PTHR13318:SF95">
    <property type="entry name" value="F-BOX PROTEIN YLR352W"/>
    <property type="match status" value="1"/>
</dbReference>
<dbReference type="GO" id="GO:0019005">
    <property type="term" value="C:SCF ubiquitin ligase complex"/>
    <property type="evidence" value="ECO:0007669"/>
    <property type="project" value="TreeGrafter"/>
</dbReference>
<comment type="caution">
    <text evidence="1">The sequence shown here is derived from an EMBL/GenBank/DDBJ whole genome shotgun (WGS) entry which is preliminary data.</text>
</comment>